<keyword evidence="2" id="KW-1185">Reference proteome</keyword>
<gene>
    <name evidence="1" type="ORF">ABS311_01325</name>
</gene>
<evidence type="ECO:0000313" key="1">
    <source>
        <dbReference type="EMBL" id="MER2490525.1"/>
    </source>
</evidence>
<organism evidence="1 2">
    <name type="scientific">Catenovulum sediminis</name>
    <dbReference type="NCBI Taxonomy" id="1740262"/>
    <lineage>
        <taxon>Bacteria</taxon>
        <taxon>Pseudomonadati</taxon>
        <taxon>Pseudomonadota</taxon>
        <taxon>Gammaproteobacteria</taxon>
        <taxon>Alteromonadales</taxon>
        <taxon>Alteromonadaceae</taxon>
        <taxon>Catenovulum</taxon>
    </lineage>
</organism>
<sequence length="178" mass="19782">MAKETSKQGASLCYKAETARLLSLSVAQIYLGLTDGDSSVDSLIQSFKALAECNQQLADKSSSQPAEKLTNVMAEHIDNAIVAFQFYDRLCQRLQHVSTGLSDLGDLLESRDKIDNPEHWALLREKIKQQYSIADEHQLFEQIMQGASVEEAIVDLNNAECKKSASTQQNPDDDITLF</sequence>
<reference evidence="1 2" key="1">
    <citation type="submission" date="2024-06" db="EMBL/GenBank/DDBJ databases">
        <authorList>
            <person name="Chen R.Y."/>
        </authorList>
    </citation>
    <scope>NUCLEOTIDE SEQUENCE [LARGE SCALE GENOMIC DNA]</scope>
    <source>
        <strain evidence="1 2">D2</strain>
    </source>
</reference>
<protein>
    <submittedName>
        <fullName evidence="1">Uncharacterized protein</fullName>
    </submittedName>
</protein>
<accession>A0ABV1RC85</accession>
<proteinExistence type="predicted"/>
<name>A0ABV1RC85_9ALTE</name>
<comment type="caution">
    <text evidence="1">The sequence shown here is derived from an EMBL/GenBank/DDBJ whole genome shotgun (WGS) entry which is preliminary data.</text>
</comment>
<dbReference type="EMBL" id="JBELOE010000059">
    <property type="protein sequence ID" value="MER2490525.1"/>
    <property type="molecule type" value="Genomic_DNA"/>
</dbReference>
<evidence type="ECO:0000313" key="2">
    <source>
        <dbReference type="Proteomes" id="UP001467690"/>
    </source>
</evidence>
<dbReference type="Proteomes" id="UP001467690">
    <property type="component" value="Unassembled WGS sequence"/>
</dbReference>
<dbReference type="RefSeq" id="WP_143869973.1">
    <property type="nucleotide sequence ID" value="NZ_CP041660.1"/>
</dbReference>